<evidence type="ECO:0000313" key="2">
    <source>
        <dbReference type="EMBL" id="KAJ2924193.1"/>
    </source>
</evidence>
<organism evidence="2 3">
    <name type="scientific">Candolleomyces eurysporus</name>
    <dbReference type="NCBI Taxonomy" id="2828524"/>
    <lineage>
        <taxon>Eukaryota</taxon>
        <taxon>Fungi</taxon>
        <taxon>Dikarya</taxon>
        <taxon>Basidiomycota</taxon>
        <taxon>Agaricomycotina</taxon>
        <taxon>Agaricomycetes</taxon>
        <taxon>Agaricomycetidae</taxon>
        <taxon>Agaricales</taxon>
        <taxon>Agaricineae</taxon>
        <taxon>Psathyrellaceae</taxon>
        <taxon>Candolleomyces</taxon>
    </lineage>
</organism>
<evidence type="ECO:0000256" key="1">
    <source>
        <dbReference type="SAM" id="MobiDB-lite"/>
    </source>
</evidence>
<feature type="non-terminal residue" evidence="2">
    <location>
        <position position="85"/>
    </location>
</feature>
<dbReference type="AlphaFoldDB" id="A0A9W8J1T2"/>
<name>A0A9W8J1T2_9AGAR</name>
<evidence type="ECO:0000313" key="3">
    <source>
        <dbReference type="Proteomes" id="UP001140091"/>
    </source>
</evidence>
<reference evidence="2" key="1">
    <citation type="submission" date="2022-06" db="EMBL/GenBank/DDBJ databases">
        <title>Genome Sequence of Candolleomyces eurysporus.</title>
        <authorList>
            <person name="Buettner E."/>
        </authorList>
    </citation>
    <scope>NUCLEOTIDE SEQUENCE</scope>
    <source>
        <strain evidence="2">VTCC 930004</strain>
    </source>
</reference>
<proteinExistence type="predicted"/>
<dbReference type="EMBL" id="JANBPK010001239">
    <property type="protein sequence ID" value="KAJ2924193.1"/>
    <property type="molecule type" value="Genomic_DNA"/>
</dbReference>
<accession>A0A9W8J1T2</accession>
<sequence>MAAQAARELMDINGGDDTDNTPDPEPRPTNLDILQASTTIKKFIEEINEPYARKLEALLSSLTHNLRLENTKALKDTLITDFFYS</sequence>
<dbReference type="Proteomes" id="UP001140091">
    <property type="component" value="Unassembled WGS sequence"/>
</dbReference>
<gene>
    <name evidence="2" type="ORF">H1R20_g12895</name>
</gene>
<dbReference type="OrthoDB" id="162969at2759"/>
<comment type="caution">
    <text evidence="2">The sequence shown here is derived from an EMBL/GenBank/DDBJ whole genome shotgun (WGS) entry which is preliminary data.</text>
</comment>
<keyword evidence="3" id="KW-1185">Reference proteome</keyword>
<protein>
    <submittedName>
        <fullName evidence="2">Uncharacterized protein</fullName>
    </submittedName>
</protein>
<feature type="region of interest" description="Disordered" evidence="1">
    <location>
        <begin position="1"/>
        <end position="31"/>
    </location>
</feature>